<dbReference type="EMBL" id="CP071504">
    <property type="protein sequence ID" value="QSX29184.1"/>
    <property type="molecule type" value="Genomic_DNA"/>
</dbReference>
<dbReference type="NCBIfam" id="NF000840">
    <property type="entry name" value="PRK00071.1-3"/>
    <property type="match status" value="1"/>
</dbReference>
<dbReference type="SUPFAM" id="SSF52374">
    <property type="entry name" value="Nucleotidylyl transferase"/>
    <property type="match status" value="1"/>
</dbReference>
<dbReference type="PANTHER" id="PTHR39321:SF3">
    <property type="entry name" value="PHOSPHOPANTETHEINE ADENYLYLTRANSFERASE"/>
    <property type="match status" value="1"/>
</dbReference>
<dbReference type="GO" id="GO:0009435">
    <property type="term" value="P:NAD+ biosynthetic process"/>
    <property type="evidence" value="ECO:0007669"/>
    <property type="project" value="UniProtKB-UniRule"/>
</dbReference>
<dbReference type="NCBIfam" id="TIGR00482">
    <property type="entry name" value="nicotinate (nicotinamide) nucleotide adenylyltransferase"/>
    <property type="match status" value="1"/>
</dbReference>
<protein>
    <recommendedName>
        <fullName evidence="11">Probable nicotinate-nucleotide adenylyltransferase</fullName>
        <ecNumber evidence="11">2.7.7.18</ecNumber>
    </recommendedName>
    <alternativeName>
        <fullName evidence="11">Deamido-NAD(+) diphosphorylase</fullName>
    </alternativeName>
    <alternativeName>
        <fullName evidence="11">Deamido-NAD(+) pyrophosphorylase</fullName>
    </alternativeName>
    <alternativeName>
        <fullName evidence="11">Nicotinate mononucleotide adenylyltransferase</fullName>
        <shortName evidence="11">NaMN adenylyltransferase</shortName>
    </alternativeName>
</protein>
<dbReference type="InterPro" id="IPR005248">
    <property type="entry name" value="NadD/NMNAT"/>
</dbReference>
<evidence type="ECO:0000313" key="13">
    <source>
        <dbReference type="EMBL" id="QSX29184.1"/>
    </source>
</evidence>
<dbReference type="NCBIfam" id="TIGR00125">
    <property type="entry name" value="cyt_tran_rel"/>
    <property type="match status" value="1"/>
</dbReference>
<evidence type="ECO:0000256" key="2">
    <source>
        <dbReference type="ARBA" id="ARBA00005019"/>
    </source>
</evidence>
<dbReference type="KEGG" id="scyp:JYB88_13215"/>
<evidence type="ECO:0000256" key="9">
    <source>
        <dbReference type="ARBA" id="ARBA00023027"/>
    </source>
</evidence>
<accession>A0A974XRJ8</accession>
<evidence type="ECO:0000256" key="11">
    <source>
        <dbReference type="HAMAP-Rule" id="MF_00244"/>
    </source>
</evidence>
<dbReference type="RefSeq" id="WP_207324405.1">
    <property type="nucleotide sequence ID" value="NZ_CP071504.1"/>
</dbReference>
<evidence type="ECO:0000256" key="6">
    <source>
        <dbReference type="ARBA" id="ARBA00022695"/>
    </source>
</evidence>
<keyword evidence="6 11" id="KW-0548">Nucleotidyltransferase</keyword>
<keyword evidence="7 11" id="KW-0547">Nucleotide-binding</keyword>
<dbReference type="AlphaFoldDB" id="A0A974XRJ8"/>
<keyword evidence="9 11" id="KW-0520">NAD</keyword>
<evidence type="ECO:0000259" key="12">
    <source>
        <dbReference type="Pfam" id="PF01467"/>
    </source>
</evidence>
<dbReference type="InterPro" id="IPR014729">
    <property type="entry name" value="Rossmann-like_a/b/a_fold"/>
</dbReference>
<feature type="domain" description="Cytidyltransferase-like" evidence="12">
    <location>
        <begin position="21"/>
        <end position="198"/>
    </location>
</feature>
<evidence type="ECO:0000256" key="1">
    <source>
        <dbReference type="ARBA" id="ARBA00002324"/>
    </source>
</evidence>
<reference evidence="13 14" key="1">
    <citation type="submission" date="2021-03" db="EMBL/GenBank/DDBJ databases">
        <title>Novel species identification of genus Shewanella.</title>
        <authorList>
            <person name="Liu G."/>
            <person name="Zhang Q."/>
        </authorList>
    </citation>
    <scope>NUCLEOTIDE SEQUENCE [LARGE SCALE GENOMIC DNA]</scope>
    <source>
        <strain evidence="13 14">FJAT-53726</strain>
    </source>
</reference>
<dbReference type="NCBIfam" id="NF000839">
    <property type="entry name" value="PRK00071.1-1"/>
    <property type="match status" value="1"/>
</dbReference>
<dbReference type="Gene3D" id="3.40.50.620">
    <property type="entry name" value="HUPs"/>
    <property type="match status" value="1"/>
</dbReference>
<dbReference type="Proteomes" id="UP000663281">
    <property type="component" value="Chromosome"/>
</dbReference>
<dbReference type="EC" id="2.7.7.18" evidence="11"/>
<dbReference type="CDD" id="cd02165">
    <property type="entry name" value="NMNAT"/>
    <property type="match status" value="1"/>
</dbReference>
<dbReference type="InterPro" id="IPR004821">
    <property type="entry name" value="Cyt_trans-like"/>
</dbReference>
<evidence type="ECO:0000256" key="10">
    <source>
        <dbReference type="ARBA" id="ARBA00048721"/>
    </source>
</evidence>
<evidence type="ECO:0000256" key="3">
    <source>
        <dbReference type="ARBA" id="ARBA00009014"/>
    </source>
</evidence>
<comment type="catalytic activity">
    <reaction evidence="10 11">
        <text>nicotinate beta-D-ribonucleotide + ATP + H(+) = deamido-NAD(+) + diphosphate</text>
        <dbReference type="Rhea" id="RHEA:22860"/>
        <dbReference type="ChEBI" id="CHEBI:15378"/>
        <dbReference type="ChEBI" id="CHEBI:30616"/>
        <dbReference type="ChEBI" id="CHEBI:33019"/>
        <dbReference type="ChEBI" id="CHEBI:57502"/>
        <dbReference type="ChEBI" id="CHEBI:58437"/>
        <dbReference type="EC" id="2.7.7.18"/>
    </reaction>
</comment>
<evidence type="ECO:0000256" key="7">
    <source>
        <dbReference type="ARBA" id="ARBA00022741"/>
    </source>
</evidence>
<organism evidence="13 14">
    <name type="scientific">Shewanella cyperi</name>
    <dbReference type="NCBI Taxonomy" id="2814292"/>
    <lineage>
        <taxon>Bacteria</taxon>
        <taxon>Pseudomonadati</taxon>
        <taxon>Pseudomonadota</taxon>
        <taxon>Gammaproteobacteria</taxon>
        <taxon>Alteromonadales</taxon>
        <taxon>Shewanellaceae</taxon>
        <taxon>Shewanella</taxon>
    </lineage>
</organism>
<dbReference type="PANTHER" id="PTHR39321">
    <property type="entry name" value="NICOTINATE-NUCLEOTIDE ADENYLYLTRANSFERASE-RELATED"/>
    <property type="match status" value="1"/>
</dbReference>
<dbReference type="GO" id="GO:0005524">
    <property type="term" value="F:ATP binding"/>
    <property type="evidence" value="ECO:0007669"/>
    <property type="project" value="UniProtKB-KW"/>
</dbReference>
<keyword evidence="5 11" id="KW-0808">Transferase</keyword>
<evidence type="ECO:0000256" key="4">
    <source>
        <dbReference type="ARBA" id="ARBA00022642"/>
    </source>
</evidence>
<name>A0A974XRJ8_9GAMM</name>
<keyword evidence="14" id="KW-1185">Reference proteome</keyword>
<evidence type="ECO:0000256" key="8">
    <source>
        <dbReference type="ARBA" id="ARBA00022840"/>
    </source>
</evidence>
<keyword evidence="4 11" id="KW-0662">Pyridine nucleotide biosynthesis</keyword>
<proteinExistence type="inferred from homology"/>
<keyword evidence="8 11" id="KW-0067">ATP-binding</keyword>
<dbReference type="Pfam" id="PF01467">
    <property type="entry name" value="CTP_transf_like"/>
    <property type="match status" value="1"/>
</dbReference>
<dbReference type="GO" id="GO:0004515">
    <property type="term" value="F:nicotinate-nucleotide adenylyltransferase activity"/>
    <property type="evidence" value="ECO:0007669"/>
    <property type="project" value="UniProtKB-UniRule"/>
</dbReference>
<comment type="pathway">
    <text evidence="2 11">Cofactor biosynthesis; NAD(+) biosynthesis; deamido-NAD(+) from nicotinate D-ribonucleotide: step 1/1.</text>
</comment>
<evidence type="ECO:0000313" key="14">
    <source>
        <dbReference type="Proteomes" id="UP000663281"/>
    </source>
</evidence>
<gene>
    <name evidence="11 13" type="primary">nadD</name>
    <name evidence="13" type="ORF">JYB88_13215</name>
</gene>
<dbReference type="HAMAP" id="MF_00244">
    <property type="entry name" value="NaMN_adenylyltr"/>
    <property type="match status" value="1"/>
</dbReference>
<comment type="similarity">
    <text evidence="3 11">Belongs to the NadD family.</text>
</comment>
<sequence length="227" mass="25800">MSQQQTLSNQRVRPPIRHIGLLGGTFDPPHHGHLLPLQEILAQLPLDSIWLLPNHIPPHKAGTHASAGQRLDMVSLLCGDNTRLSPCAIELERASPSYTVDTLERLRHKHPDCRFYFIMGMDSFLNLPQWHRWQSLFDLCHLILCERPGWQLDEAQPMMAQLQARGQKAEDGLPQANSGKVIEVPITEQPWSSTEIRAALKHGELPDGAMPKAVGDYIHQHRLYRHR</sequence>
<comment type="function">
    <text evidence="1 11">Catalyzes the reversible adenylation of nicotinate mononucleotide (NaMN) to nicotinic acid adenine dinucleotide (NaAD).</text>
</comment>
<evidence type="ECO:0000256" key="5">
    <source>
        <dbReference type="ARBA" id="ARBA00022679"/>
    </source>
</evidence>